<proteinExistence type="predicted"/>
<name>F8A0X3_CELGA</name>
<protein>
    <submittedName>
        <fullName evidence="1">Uncharacterized protein</fullName>
    </submittedName>
</protein>
<dbReference type="eggNOG" id="ENOG503293E">
    <property type="taxonomic scope" value="Bacteria"/>
</dbReference>
<dbReference type="RefSeq" id="WP_013883114.1">
    <property type="nucleotide sequence ID" value="NC_015671.1"/>
</dbReference>
<accession>F8A0X3</accession>
<dbReference type="EMBL" id="CP002665">
    <property type="protein sequence ID" value="AEI11595.1"/>
    <property type="molecule type" value="Genomic_DNA"/>
</dbReference>
<gene>
    <name evidence="1" type="ordered locus">Celgi_1076</name>
</gene>
<keyword evidence="2" id="KW-1185">Reference proteome</keyword>
<dbReference type="AlphaFoldDB" id="F8A0X3"/>
<sequence>MPVPDTAATTRAWVESPLQMVSALEASAAGELGDTVEVIYRAGIPSLAELAARLGTVALPAGTSVTAWDTRNLWLRGYPEAFGDAFSGALQARGTVARRRPLVVLDDGLATLHLLDLLTAPAGGPLVRARARPGSLRRALAGAARTRLLHLAREGHLTVFTALPVRDQVADAFTELGGRLVRHSFAWSASLREPELHGADIVVVGSAMATDGLIRTDAYARWVHAIADEGDGEVVYIPHRRESPAITATVADRPSIRVERGPWPVEVSLRCLPAGTVVHCLPSTPLLTLRTALADLGIRLAGSAVPDDWWTPNASARFRSGVVALGGTAT</sequence>
<dbReference type="Proteomes" id="UP000000485">
    <property type="component" value="Chromosome"/>
</dbReference>
<dbReference type="OrthoDB" id="3511915at2"/>
<dbReference type="STRING" id="593907.Celgi_1076"/>
<dbReference type="KEGG" id="cga:Celgi_1076"/>
<evidence type="ECO:0000313" key="1">
    <source>
        <dbReference type="EMBL" id="AEI11595.1"/>
    </source>
</evidence>
<organism evidence="1 2">
    <name type="scientific">Cellulomonas gilvus (strain ATCC 13127 / NRRL B-14078)</name>
    <name type="common">Cellvibrio gilvus</name>
    <dbReference type="NCBI Taxonomy" id="593907"/>
    <lineage>
        <taxon>Bacteria</taxon>
        <taxon>Bacillati</taxon>
        <taxon>Actinomycetota</taxon>
        <taxon>Actinomycetes</taxon>
        <taxon>Micrococcales</taxon>
        <taxon>Cellulomonadaceae</taxon>
        <taxon>Cellulomonas</taxon>
    </lineage>
</organism>
<evidence type="ECO:0000313" key="2">
    <source>
        <dbReference type="Proteomes" id="UP000000485"/>
    </source>
</evidence>
<dbReference type="HOGENOM" id="CLU_841163_0_0_11"/>
<reference evidence="2" key="1">
    <citation type="submission" date="2011-04" db="EMBL/GenBank/DDBJ databases">
        <title>Complete sequence of Cellvibrio gilvus ATCC 13127.</title>
        <authorList>
            <person name="Lucas S."/>
            <person name="Han J."/>
            <person name="Lapidus A."/>
            <person name="Cheng J.-F."/>
            <person name="Goodwin L."/>
            <person name="Pitluck S."/>
            <person name="Peters L."/>
            <person name="Munk A."/>
            <person name="Detter J.C."/>
            <person name="Han C."/>
            <person name="Tapia R."/>
            <person name="Land M."/>
            <person name="Hauser L."/>
            <person name="Kyrpides N."/>
            <person name="Ivanova N."/>
            <person name="Ovchinnikova G."/>
            <person name="Pagani I."/>
            <person name="Mead D."/>
            <person name="Brumm P."/>
            <person name="Woyke T."/>
        </authorList>
    </citation>
    <scope>NUCLEOTIDE SEQUENCE [LARGE SCALE GENOMIC DNA]</scope>
    <source>
        <strain evidence="2">ATCC 13127 / NRRL B-14078</strain>
    </source>
</reference>